<dbReference type="STRING" id="225849.swp_1481"/>
<dbReference type="PANTHER" id="PTHR43800">
    <property type="entry name" value="PEPTIDYL-LYSINE N-ACETYLTRANSFERASE YJAB"/>
    <property type="match status" value="1"/>
</dbReference>
<evidence type="ECO:0000256" key="1">
    <source>
        <dbReference type="ARBA" id="ARBA00022679"/>
    </source>
</evidence>
<evidence type="ECO:0000313" key="4">
    <source>
        <dbReference type="EMBL" id="ACJ28267.1"/>
    </source>
</evidence>
<keyword evidence="1" id="KW-0808">Transferase</keyword>
<dbReference type="RefSeq" id="WP_020911645.1">
    <property type="nucleotide sequence ID" value="NC_011566.1"/>
</dbReference>
<evidence type="ECO:0000313" key="5">
    <source>
        <dbReference type="Proteomes" id="UP000000753"/>
    </source>
</evidence>
<organism evidence="4 5">
    <name type="scientific">Shewanella piezotolerans (strain WP3 / JCM 13877)</name>
    <dbReference type="NCBI Taxonomy" id="225849"/>
    <lineage>
        <taxon>Bacteria</taxon>
        <taxon>Pseudomonadati</taxon>
        <taxon>Pseudomonadota</taxon>
        <taxon>Gammaproteobacteria</taxon>
        <taxon>Alteromonadales</taxon>
        <taxon>Shewanellaceae</taxon>
        <taxon>Shewanella</taxon>
    </lineage>
</organism>
<feature type="domain" description="N-acetyltransferase" evidence="3">
    <location>
        <begin position="1"/>
        <end position="142"/>
    </location>
</feature>
<evidence type="ECO:0000259" key="3">
    <source>
        <dbReference type="PROSITE" id="PS51186"/>
    </source>
</evidence>
<dbReference type="GO" id="GO:0016747">
    <property type="term" value="F:acyltransferase activity, transferring groups other than amino-acyl groups"/>
    <property type="evidence" value="ECO:0007669"/>
    <property type="project" value="InterPro"/>
</dbReference>
<gene>
    <name evidence="4" type="ordered locus">swp_1481</name>
</gene>
<dbReference type="KEGG" id="swp:swp_1481"/>
<accession>B8CKU1</accession>
<keyword evidence="2" id="KW-0012">Acyltransferase</keyword>
<dbReference type="PANTHER" id="PTHR43800:SF1">
    <property type="entry name" value="PEPTIDYL-LYSINE N-ACETYLTRANSFERASE YJAB"/>
    <property type="match status" value="1"/>
</dbReference>
<dbReference type="EMBL" id="CP000472">
    <property type="protein sequence ID" value="ACJ28267.1"/>
    <property type="molecule type" value="Genomic_DNA"/>
</dbReference>
<dbReference type="Pfam" id="PF13673">
    <property type="entry name" value="Acetyltransf_10"/>
    <property type="match status" value="1"/>
</dbReference>
<dbReference type="InterPro" id="IPR000182">
    <property type="entry name" value="GNAT_dom"/>
</dbReference>
<evidence type="ECO:0000256" key="2">
    <source>
        <dbReference type="ARBA" id="ARBA00023315"/>
    </source>
</evidence>
<dbReference type="Proteomes" id="UP000000753">
    <property type="component" value="Chromosome"/>
</dbReference>
<dbReference type="AlphaFoldDB" id="B8CKU1"/>
<protein>
    <submittedName>
        <fullName evidence="4">Probable acetyltransferase</fullName>
    </submittedName>
</protein>
<reference evidence="4 5" key="1">
    <citation type="journal article" date="2008" name="PLoS ONE">
        <title>Environmental adaptation: genomic analysis of the piezotolerant and psychrotolerant deep-sea iron reducing bacterium Shewanella piezotolerans WP3.</title>
        <authorList>
            <person name="Wang F."/>
            <person name="Wang J."/>
            <person name="Jian H."/>
            <person name="Zhang B."/>
            <person name="Li S."/>
            <person name="Wang F."/>
            <person name="Zeng X."/>
            <person name="Gao L."/>
            <person name="Bartlett D.H."/>
            <person name="Yu J."/>
            <person name="Hu S."/>
            <person name="Xiao X."/>
        </authorList>
    </citation>
    <scope>NUCLEOTIDE SEQUENCE [LARGE SCALE GENOMIC DNA]</scope>
    <source>
        <strain evidence="5">WP3 / JCM 13877</strain>
    </source>
</reference>
<name>B8CKU1_SHEPW</name>
<dbReference type="CDD" id="cd04301">
    <property type="entry name" value="NAT_SF"/>
    <property type="match status" value="1"/>
</dbReference>
<dbReference type="SUPFAM" id="SSF55729">
    <property type="entry name" value="Acyl-CoA N-acyltransferases (Nat)"/>
    <property type="match status" value="1"/>
</dbReference>
<proteinExistence type="predicted"/>
<dbReference type="eggNOG" id="COG0456">
    <property type="taxonomic scope" value="Bacteria"/>
</dbReference>
<dbReference type="InterPro" id="IPR016181">
    <property type="entry name" value="Acyl_CoA_acyltransferase"/>
</dbReference>
<dbReference type="OrthoDB" id="9789605at2"/>
<dbReference type="Gene3D" id="3.40.630.30">
    <property type="match status" value="1"/>
</dbReference>
<dbReference type="HOGENOM" id="CLU_013985_21_2_6"/>
<dbReference type="PROSITE" id="PS51186">
    <property type="entry name" value="GNAT"/>
    <property type="match status" value="1"/>
</dbReference>
<sequence>MIEVFTQDKMTSVLDIWLEASIKAHDFMPANFWQSQVDAMRDIYLPASLVYTFEKEAKTVGFYALYENTLAAIFVTPNEQGNGIGTQLLAHAKTQRDNLTLNVFQDNLASFRFYLSQGFVVINEGVDEHTGHQEYTMSLQCLHTDK</sequence>
<keyword evidence="5" id="KW-1185">Reference proteome</keyword>